<evidence type="ECO:0000313" key="2">
    <source>
        <dbReference type="Proteomes" id="UP000266196"/>
    </source>
</evidence>
<dbReference type="Proteomes" id="UP000266196">
    <property type="component" value="Unassembled WGS sequence"/>
</dbReference>
<protein>
    <submittedName>
        <fullName evidence="1">Uncharacterized protein</fullName>
    </submittedName>
</protein>
<organism evidence="1 2">
    <name type="scientific">Aphanomyces astaci</name>
    <name type="common">Crayfish plague agent</name>
    <dbReference type="NCBI Taxonomy" id="112090"/>
    <lineage>
        <taxon>Eukaryota</taxon>
        <taxon>Sar</taxon>
        <taxon>Stramenopiles</taxon>
        <taxon>Oomycota</taxon>
        <taxon>Saprolegniomycetes</taxon>
        <taxon>Saprolegniales</taxon>
        <taxon>Verrucalvaceae</taxon>
        <taxon>Aphanomyces</taxon>
    </lineage>
</organism>
<accession>A0A397F2D8</accession>
<feature type="non-terminal residue" evidence="1">
    <location>
        <position position="546"/>
    </location>
</feature>
<dbReference type="AlphaFoldDB" id="A0A397F2D8"/>
<comment type="caution">
    <text evidence="1">The sequence shown here is derived from an EMBL/GenBank/DDBJ whole genome shotgun (WGS) entry which is preliminary data.</text>
</comment>
<reference evidence="1 2" key="1">
    <citation type="submission" date="2018-08" db="EMBL/GenBank/DDBJ databases">
        <title>Aphanomyces genome sequencing and annotation.</title>
        <authorList>
            <person name="Minardi D."/>
            <person name="Oidtmann B."/>
            <person name="Van Der Giezen M."/>
            <person name="Studholme D.J."/>
        </authorList>
    </citation>
    <scope>NUCLEOTIDE SEQUENCE [LARGE SCALE GENOMIC DNA]</scope>
    <source>
        <strain evidence="1 2">197901</strain>
    </source>
</reference>
<dbReference type="EMBL" id="QUTE01010612">
    <property type="protein sequence ID" value="RHZ12945.1"/>
    <property type="molecule type" value="Genomic_DNA"/>
</dbReference>
<proteinExistence type="predicted"/>
<sequence>MFVMVIDTPDKLLAYCLHVIAAKERVVPSHIRLKDIRTVADAVFAPTRKPLEIHYLDYNPSPPCHFTNVYWLSPVPVSKLDLKRHYFTLTSYGLTHVAGADTEVYDVATWLTEKAIFDQIVQMPCIQLMRKMTTFHTWKQNSIGIRFGRARKHLTQKLIWCHGGVVPYALQIRHMTLQLATSSIVQKAAPVAFEETRQLDSTCQVTDVLAAVDKVEAFIYEALAPLLQDHARYGSFAASSDVIPIFVRVVDYMVVEALFDAVTTSMDQLVQAITGVTSNSTEYDVPQIYDFMEPNHRTGTVAYKRLFQLQSASRAPDPLFFVHITIHDTTHRAIASPSKEAWLGKLHASLSQYVAAVDSIGRVGAIPRVRQFVHDHCRPYFRHYFANNLHRFSAMVHNHAHVANVMTALRTAMDIYFAEIEHLASTCLPLKAEFRQLQSIAVPMASTTTPSPNVDAVAHVAEVCRVMQSYVAFRRELRVVDSVLQVGCFLVDRSNFVGNMLHECNATLLTMYEALPHLCKRFMAAVSDELAHKASTLASIPESVDE</sequence>
<name>A0A397F2D8_APHAT</name>
<gene>
    <name evidence="1" type="ORF">DYB31_000404</name>
</gene>
<evidence type="ECO:0000313" key="1">
    <source>
        <dbReference type="EMBL" id="RHZ12945.1"/>
    </source>
</evidence>
<dbReference type="VEuPathDB" id="FungiDB:H257_06332"/>